<dbReference type="Gene3D" id="3.75.10.10">
    <property type="entry name" value="L-arginine/glycine Amidinotransferase, Chain A"/>
    <property type="match status" value="1"/>
</dbReference>
<dbReference type="SUPFAM" id="SSF55909">
    <property type="entry name" value="Pentein"/>
    <property type="match status" value="1"/>
</dbReference>
<dbReference type="PANTHER" id="PTHR12737:SF9">
    <property type="entry name" value="DIMETHYLARGININASE"/>
    <property type="match status" value="1"/>
</dbReference>
<reference evidence="3 4" key="1">
    <citation type="submission" date="2024-08" db="EMBL/GenBank/DDBJ databases">
        <authorList>
            <person name="Cucini C."/>
            <person name="Frati F."/>
        </authorList>
    </citation>
    <scope>NUCLEOTIDE SEQUENCE [LARGE SCALE GENOMIC DNA]</scope>
</reference>
<proteinExistence type="inferred from homology"/>
<dbReference type="InterPro" id="IPR033199">
    <property type="entry name" value="DDAH-like"/>
</dbReference>
<comment type="caution">
    <text evidence="3">The sequence shown here is derived from an EMBL/GenBank/DDBJ whole genome shotgun (WGS) entry which is preliminary data.</text>
</comment>
<gene>
    <name evidence="3" type="ORF">ODALV1_LOCUS29832</name>
</gene>
<sequence length="268" mass="30224">MRRDKMSFRYTEAIVCRLPDSFPDNNIDLLKCRIEFENFVTILRETGLDVIELPPPDEPGQSSFVGDVCFIVNGMAVIKRPKPDQIEVTTMIRTVLRKELDIPVVEIAEDGVNLEGADILFTGRELFVGLSNYTNEAGALFMANAFPEFPCSPVKVPGGKHLTHYVSMASPDVMTVGACKESQDIIKRIERKASYRYEKITMTSPEHSPVIMSVNGSIIHFPTEEKIYADKLRSMVKCPTELNELTKMDVNFNRLTVLLNKARIKSFV</sequence>
<evidence type="ECO:0000313" key="4">
    <source>
        <dbReference type="Proteomes" id="UP001642540"/>
    </source>
</evidence>
<evidence type="ECO:0000256" key="1">
    <source>
        <dbReference type="ARBA" id="ARBA00008532"/>
    </source>
</evidence>
<name>A0ABP1S603_9HEXA</name>
<accession>A0ABP1S603</accession>
<organism evidence="3 4">
    <name type="scientific">Orchesella dallaii</name>
    <dbReference type="NCBI Taxonomy" id="48710"/>
    <lineage>
        <taxon>Eukaryota</taxon>
        <taxon>Metazoa</taxon>
        <taxon>Ecdysozoa</taxon>
        <taxon>Arthropoda</taxon>
        <taxon>Hexapoda</taxon>
        <taxon>Collembola</taxon>
        <taxon>Entomobryomorpha</taxon>
        <taxon>Entomobryoidea</taxon>
        <taxon>Orchesellidae</taxon>
        <taxon>Orchesellinae</taxon>
        <taxon>Orchesella</taxon>
    </lineage>
</organism>
<evidence type="ECO:0008006" key="5">
    <source>
        <dbReference type="Google" id="ProtNLM"/>
    </source>
</evidence>
<keyword evidence="4" id="KW-1185">Reference proteome</keyword>
<comment type="similarity">
    <text evidence="1">Belongs to the DDAH family.</text>
</comment>
<dbReference type="EMBL" id="CAXLJM020000160">
    <property type="protein sequence ID" value="CAL8143711.1"/>
    <property type="molecule type" value="Genomic_DNA"/>
</dbReference>
<keyword evidence="2" id="KW-0378">Hydrolase</keyword>
<evidence type="ECO:0000256" key="2">
    <source>
        <dbReference type="ARBA" id="ARBA00022801"/>
    </source>
</evidence>
<dbReference type="Proteomes" id="UP001642540">
    <property type="component" value="Unassembled WGS sequence"/>
</dbReference>
<evidence type="ECO:0000313" key="3">
    <source>
        <dbReference type="EMBL" id="CAL8143711.1"/>
    </source>
</evidence>
<dbReference type="PANTHER" id="PTHR12737">
    <property type="entry name" value="DIMETHYLARGININE DIMETHYLAMINOHYDROLASE"/>
    <property type="match status" value="1"/>
</dbReference>
<protein>
    <recommendedName>
        <fullName evidence="5">Dimethylargininase</fullName>
    </recommendedName>
</protein>